<gene>
    <name evidence="2" type="ORF">OC929_00695</name>
</gene>
<keyword evidence="3" id="KW-1185">Reference proteome</keyword>
<name>A0ABT2V487_9PSED</name>
<dbReference type="Gene3D" id="2.180.10.10">
    <property type="entry name" value="RHS repeat-associated core"/>
    <property type="match status" value="1"/>
</dbReference>
<evidence type="ECO:0000256" key="1">
    <source>
        <dbReference type="SAM" id="MobiDB-lite"/>
    </source>
</evidence>
<proteinExistence type="predicted"/>
<organism evidence="2 3">
    <name type="scientific">Pseudomonas peradeniyensis</name>
    <dbReference type="NCBI Taxonomy" id="2745488"/>
    <lineage>
        <taxon>Bacteria</taxon>
        <taxon>Pseudomonadati</taxon>
        <taxon>Pseudomonadota</taxon>
        <taxon>Gammaproteobacteria</taxon>
        <taxon>Pseudomonadales</taxon>
        <taxon>Pseudomonadaceae</taxon>
        <taxon>Pseudomonas</taxon>
    </lineage>
</organism>
<feature type="region of interest" description="Disordered" evidence="1">
    <location>
        <begin position="253"/>
        <end position="272"/>
    </location>
</feature>
<dbReference type="EMBL" id="JAOSLA010000001">
    <property type="protein sequence ID" value="MCU7236555.1"/>
    <property type="molecule type" value="Genomic_DNA"/>
</dbReference>
<comment type="caution">
    <text evidence="2">The sequence shown here is derived from an EMBL/GenBank/DDBJ whole genome shotgun (WGS) entry which is preliminary data.</text>
</comment>
<dbReference type="InterPro" id="IPR022385">
    <property type="entry name" value="Rhs_assc_core"/>
</dbReference>
<reference evidence="2" key="1">
    <citation type="journal article" date="2022" name="Microbiol. Spectr.">
        <title>An Nuclear Magnetic Resonance Fingerprint Matching Approach for the Identification and Structural Re-Evaluation of Pseudomonas Lipopeptides.</title>
        <authorList>
            <person name="De Roo V."/>
            <person name="Verleysen Y."/>
            <person name="Kovacs B."/>
            <person name="De Vleeschouwer M."/>
            <person name="Muangkaew P."/>
            <person name="Girard L."/>
            <person name="Hofte M."/>
            <person name="De Mot R."/>
            <person name="Madder A."/>
            <person name="Geudens N."/>
            <person name="Martins J.C."/>
        </authorList>
    </citation>
    <scope>NUCLEOTIDE SEQUENCE</scope>
    <source>
        <strain evidence="2">COR51</strain>
    </source>
</reference>
<dbReference type="Proteomes" id="UP001139994">
    <property type="component" value="Unassembled WGS sequence"/>
</dbReference>
<protein>
    <submittedName>
        <fullName evidence="2">RHS repeat-associated core domain-containing protein</fullName>
    </submittedName>
</protein>
<dbReference type="NCBIfam" id="TIGR03696">
    <property type="entry name" value="Rhs_assc_core"/>
    <property type="match status" value="1"/>
</dbReference>
<evidence type="ECO:0000313" key="2">
    <source>
        <dbReference type="EMBL" id="MCU7236555.1"/>
    </source>
</evidence>
<dbReference type="SUPFAM" id="SSF56399">
    <property type="entry name" value="ADP-ribosylation"/>
    <property type="match status" value="1"/>
</dbReference>
<evidence type="ECO:0000313" key="3">
    <source>
        <dbReference type="Proteomes" id="UP001139994"/>
    </source>
</evidence>
<accession>A0ABT2V487</accession>
<sequence length="272" mass="29147">MTSTGRTPVAYTPYGLRPAPKGASITGFTGQLREVELGCYLLGNGHRAFSPSLMRFFSADVLSPFGLGGVNCYAYCHGDPINRVDPTGQYEGWFAHQVTMTANGLVLGQVGLAIANQYMETGTISYGTGARWGIAGATAAWGFAAGVHQRNNGDEGSVVADVTTVLAPAIAFGDELYRFGRNVYRRVRDRVAARFNTPPGSPNTVITSEVNRRDPNNAEHRANTVQEAVELNRQLLAQQDGEEVNYFQFPEVGGGGQLNASAPQEVQASIRG</sequence>
<reference evidence="2" key="2">
    <citation type="submission" date="2022-09" db="EMBL/GenBank/DDBJ databases">
        <authorList>
            <person name="Cesa-Luna C."/>
            <person name="Girard L."/>
            <person name="Lood C."/>
            <person name="Hofte M."/>
            <person name="De Mot R."/>
        </authorList>
    </citation>
    <scope>NUCLEOTIDE SEQUENCE</scope>
    <source>
        <strain evidence="2">COR51</strain>
    </source>
</reference>
<reference evidence="2" key="3">
    <citation type="journal article" date="2023" name="mSystems">
        <title>Charting the Lipopeptidome of Nonpathogenic Pseudomonas.</title>
        <authorList>
            <person name="Cesa-Luna C."/>
            <person name="Geudens N."/>
            <person name="Girard L."/>
            <person name="De Roo V."/>
            <person name="Maklad H.R."/>
            <person name="Martins J.C."/>
            <person name="Hofte M."/>
            <person name="De Mot R."/>
        </authorList>
    </citation>
    <scope>NUCLEOTIDE SEQUENCE</scope>
    <source>
        <strain evidence="2">COR51</strain>
    </source>
</reference>
<feature type="compositionally biased region" description="Polar residues" evidence="1">
    <location>
        <begin position="258"/>
        <end position="272"/>
    </location>
</feature>